<evidence type="ECO:0000313" key="2">
    <source>
        <dbReference type="EMBL" id="UYP46360.1"/>
    </source>
</evidence>
<gene>
    <name evidence="2" type="ORF">NEF87_002645</name>
</gene>
<dbReference type="Proteomes" id="UP001208689">
    <property type="component" value="Chromosome"/>
</dbReference>
<sequence>MVLNLYKITEDEILSVDTVSPEDIILISNSDNKRLYLYRGPYSLSYNQFQSDILYERIVNRFLNPNIFVLSNLISEDPTSELNSVKKFIQEHYQNLGAYKFKHLLKNIFLLQGIRNRVLLFKNFENSHPYRSRISNTSKMWRFGLMNLLLLGLLIVIMVLTLVVGLIPEIAGSTSSESGSFWLENLAFIFGITIIVLTILFIVNLSFVINPLKFPIKPDALESMLKKEGIKKMEEKHTRPKKIEQ</sequence>
<feature type="transmembrane region" description="Helical" evidence="1">
    <location>
        <begin position="187"/>
        <end position="209"/>
    </location>
</feature>
<organism evidence="2 3">
    <name type="scientific">Candidatus Lokiarchaeum ossiferum</name>
    <dbReference type="NCBI Taxonomy" id="2951803"/>
    <lineage>
        <taxon>Archaea</taxon>
        <taxon>Promethearchaeati</taxon>
        <taxon>Promethearchaeota</taxon>
        <taxon>Promethearchaeia</taxon>
        <taxon>Promethearchaeales</taxon>
        <taxon>Promethearchaeaceae</taxon>
        <taxon>Candidatus Lokiarchaeum</taxon>
    </lineage>
</organism>
<proteinExistence type="predicted"/>
<feature type="transmembrane region" description="Helical" evidence="1">
    <location>
        <begin position="143"/>
        <end position="167"/>
    </location>
</feature>
<dbReference type="EMBL" id="CP104013">
    <property type="protein sequence ID" value="UYP46360.1"/>
    <property type="molecule type" value="Genomic_DNA"/>
</dbReference>
<protein>
    <submittedName>
        <fullName evidence="2">Uncharacterized protein</fullName>
    </submittedName>
</protein>
<keyword evidence="1" id="KW-1133">Transmembrane helix</keyword>
<evidence type="ECO:0000256" key="1">
    <source>
        <dbReference type="SAM" id="Phobius"/>
    </source>
</evidence>
<name>A0ABY6HS74_9ARCH</name>
<keyword evidence="3" id="KW-1185">Reference proteome</keyword>
<keyword evidence="1" id="KW-0472">Membrane</keyword>
<evidence type="ECO:0000313" key="3">
    <source>
        <dbReference type="Proteomes" id="UP001208689"/>
    </source>
</evidence>
<accession>A0ABY6HS74</accession>
<keyword evidence="1" id="KW-0812">Transmembrane</keyword>
<reference evidence="2" key="1">
    <citation type="submission" date="2022-09" db="EMBL/GenBank/DDBJ databases">
        <title>Actin cytoskeleton and complex cell architecture in an #Asgard archaeon.</title>
        <authorList>
            <person name="Ponce Toledo R.I."/>
            <person name="Schleper C."/>
            <person name="Rodrigues Oliveira T."/>
            <person name="Wollweber F."/>
            <person name="Xu J."/>
            <person name="Rittmann S."/>
            <person name="Klingl A."/>
            <person name="Pilhofer M."/>
        </authorList>
    </citation>
    <scope>NUCLEOTIDE SEQUENCE</scope>
    <source>
        <strain evidence="2">B-35</strain>
    </source>
</reference>